<keyword evidence="2" id="KW-0732">Signal</keyword>
<dbReference type="PANTHER" id="PTHR13817">
    <property type="entry name" value="TITIN"/>
    <property type="match status" value="1"/>
</dbReference>
<proteinExistence type="predicted"/>
<feature type="chain" id="PRO_5041961627" description="Fibronectin type-III domain-containing protein" evidence="2">
    <location>
        <begin position="49"/>
        <end position="250"/>
    </location>
</feature>
<dbReference type="InterPro" id="IPR013783">
    <property type="entry name" value="Ig-like_fold"/>
</dbReference>
<dbReference type="CDD" id="cd00063">
    <property type="entry name" value="FN3"/>
    <property type="match status" value="1"/>
</dbReference>
<sequence length="250" mass="27693">MLLPTAANAMIHHHYHHHHLPHSRLVLSPLPVLFLLASLTLLPCGGSGVPFAPRGLHASAIEPTSVTLRWVADRSAVEPATSYVVQYYELPSEPGGQQDRPMEETDIMRPFFIVQQLKPHTRYHFQVLGVNRMGRSPPSNALEIKTGELDRLCGISSLPTVSARYPQYQLATHSISSLPTVSARYPLTCFSFFSSPSSFNPQSCTHTLPLENNAPFTHTLEHISKPASLKCVSLDLSPELSRRTFKILIG</sequence>
<keyword evidence="5" id="KW-1185">Reference proteome</keyword>
<dbReference type="Gene3D" id="2.60.40.10">
    <property type="entry name" value="Immunoglobulins"/>
    <property type="match status" value="1"/>
</dbReference>
<gene>
    <name evidence="4" type="ORF">RRG08_014334</name>
</gene>
<dbReference type="PROSITE" id="PS50853">
    <property type="entry name" value="FN3"/>
    <property type="match status" value="1"/>
</dbReference>
<reference evidence="4" key="1">
    <citation type="journal article" date="2023" name="G3 (Bethesda)">
        <title>A reference genome for the long-term kleptoplast-retaining sea slug Elysia crispata morphotype clarki.</title>
        <authorList>
            <person name="Eastman K.E."/>
            <person name="Pendleton A.L."/>
            <person name="Shaikh M.A."/>
            <person name="Suttiyut T."/>
            <person name="Ogas R."/>
            <person name="Tomko P."/>
            <person name="Gavelis G."/>
            <person name="Widhalm J.R."/>
            <person name="Wisecaver J.H."/>
        </authorList>
    </citation>
    <scope>NUCLEOTIDE SEQUENCE</scope>
    <source>
        <strain evidence="4">ECLA1</strain>
    </source>
</reference>
<evidence type="ECO:0000256" key="1">
    <source>
        <dbReference type="ARBA" id="ARBA00022737"/>
    </source>
</evidence>
<dbReference type="InterPro" id="IPR036116">
    <property type="entry name" value="FN3_sf"/>
</dbReference>
<dbReference type="InterPro" id="IPR050964">
    <property type="entry name" value="Striated_Muscle_Regulatory"/>
</dbReference>
<evidence type="ECO:0000313" key="5">
    <source>
        <dbReference type="Proteomes" id="UP001283361"/>
    </source>
</evidence>
<name>A0AAE1CJV3_9GAST</name>
<dbReference type="Pfam" id="PF00041">
    <property type="entry name" value="fn3"/>
    <property type="match status" value="1"/>
</dbReference>
<evidence type="ECO:0000313" key="4">
    <source>
        <dbReference type="EMBL" id="KAK3699232.1"/>
    </source>
</evidence>
<feature type="signal peptide" evidence="2">
    <location>
        <begin position="1"/>
        <end position="48"/>
    </location>
</feature>
<evidence type="ECO:0000256" key="2">
    <source>
        <dbReference type="SAM" id="SignalP"/>
    </source>
</evidence>
<comment type="caution">
    <text evidence="4">The sequence shown here is derived from an EMBL/GenBank/DDBJ whole genome shotgun (WGS) entry which is preliminary data.</text>
</comment>
<organism evidence="4 5">
    <name type="scientific">Elysia crispata</name>
    <name type="common">lettuce slug</name>
    <dbReference type="NCBI Taxonomy" id="231223"/>
    <lineage>
        <taxon>Eukaryota</taxon>
        <taxon>Metazoa</taxon>
        <taxon>Spiralia</taxon>
        <taxon>Lophotrochozoa</taxon>
        <taxon>Mollusca</taxon>
        <taxon>Gastropoda</taxon>
        <taxon>Heterobranchia</taxon>
        <taxon>Euthyneura</taxon>
        <taxon>Panpulmonata</taxon>
        <taxon>Sacoglossa</taxon>
        <taxon>Placobranchoidea</taxon>
        <taxon>Plakobranchidae</taxon>
        <taxon>Elysia</taxon>
    </lineage>
</organism>
<accession>A0AAE1CJV3</accession>
<dbReference type="Proteomes" id="UP001283361">
    <property type="component" value="Unassembled WGS sequence"/>
</dbReference>
<dbReference type="PANTHER" id="PTHR13817:SF166">
    <property type="entry name" value="NEURONAL IGCAM-RELATED"/>
    <property type="match status" value="1"/>
</dbReference>
<dbReference type="InterPro" id="IPR003961">
    <property type="entry name" value="FN3_dom"/>
</dbReference>
<dbReference type="AlphaFoldDB" id="A0AAE1CJV3"/>
<dbReference type="EMBL" id="JAWDGP010007948">
    <property type="protein sequence ID" value="KAK3699232.1"/>
    <property type="molecule type" value="Genomic_DNA"/>
</dbReference>
<protein>
    <recommendedName>
        <fullName evidence="3">Fibronectin type-III domain-containing protein</fullName>
    </recommendedName>
</protein>
<dbReference type="SMART" id="SM00060">
    <property type="entry name" value="FN3"/>
    <property type="match status" value="1"/>
</dbReference>
<keyword evidence="1" id="KW-0677">Repeat</keyword>
<feature type="domain" description="Fibronectin type-III" evidence="3">
    <location>
        <begin position="52"/>
        <end position="149"/>
    </location>
</feature>
<evidence type="ECO:0000259" key="3">
    <source>
        <dbReference type="PROSITE" id="PS50853"/>
    </source>
</evidence>
<dbReference type="SUPFAM" id="SSF49265">
    <property type="entry name" value="Fibronectin type III"/>
    <property type="match status" value="1"/>
</dbReference>